<keyword evidence="2" id="KW-0132">Cell division</keyword>
<keyword evidence="5" id="KW-0131">Cell cycle</keyword>
<dbReference type="InterPro" id="IPR024790">
    <property type="entry name" value="APC4_long_dom"/>
</dbReference>
<evidence type="ECO:0000313" key="8">
    <source>
        <dbReference type="Proteomes" id="UP000011976"/>
    </source>
</evidence>
<evidence type="ECO:0000256" key="2">
    <source>
        <dbReference type="ARBA" id="ARBA00022618"/>
    </source>
</evidence>
<evidence type="ECO:0000313" key="7">
    <source>
        <dbReference type="EMBL" id="GAC77287.1"/>
    </source>
</evidence>
<dbReference type="PANTHER" id="PTHR13260:SF0">
    <property type="entry name" value="ANAPHASE-PROMOTING COMPLEX SUBUNIT 4"/>
    <property type="match status" value="1"/>
</dbReference>
<evidence type="ECO:0000259" key="6">
    <source>
        <dbReference type="Pfam" id="PF12896"/>
    </source>
</evidence>
<dbReference type="InterPro" id="IPR024789">
    <property type="entry name" value="APC4"/>
</dbReference>
<evidence type="ECO:0000256" key="1">
    <source>
        <dbReference type="ARBA" id="ARBA00016067"/>
    </source>
</evidence>
<reference evidence="8" key="1">
    <citation type="journal article" date="2013" name="Genome Announc.">
        <title>Genome sequence of the basidiomycetous yeast Pseudozyma antarctica T-34, a producer of the glycolipid biosurfactants mannosylerythritol lipids.</title>
        <authorList>
            <person name="Morita T."/>
            <person name="Koike H."/>
            <person name="Koyama Y."/>
            <person name="Hagiwara H."/>
            <person name="Ito E."/>
            <person name="Fukuoka T."/>
            <person name="Imura T."/>
            <person name="Machida M."/>
            <person name="Kitamoto D."/>
        </authorList>
    </citation>
    <scope>NUCLEOTIDE SEQUENCE [LARGE SCALE GENOMIC DNA]</scope>
    <source>
        <strain evidence="8">T-34</strain>
    </source>
</reference>
<protein>
    <recommendedName>
        <fullName evidence="1">Anaphase-promoting complex subunit 4</fullName>
    </recommendedName>
</protein>
<evidence type="ECO:0000256" key="4">
    <source>
        <dbReference type="ARBA" id="ARBA00022786"/>
    </source>
</evidence>
<feature type="domain" description="Anaphase-promoting complex subunit 4 long" evidence="6">
    <location>
        <begin position="410"/>
        <end position="593"/>
    </location>
</feature>
<sequence>MALPLHDGSLVGDGSQIGMFPVLADQHLEKQARLLRSAANPRMDLVLLILKDVAAASASVAPAPPPGMSAAQFALVQRMLAARQRGANAASAQGGGAMEPKRGPQINLVLWRMGDDSTIVWSSPLSFEKLMDPSPASPLQEHEDLLLHDIVWSPTGDRLALLATLTRSPLASSSTAKPRTSTFLPTYSVQDGTLLSTVQLHHAHASGAPMSIQWLDAEFAADGDAVDGSAEALLAKLPPLPQLPPADTFASTSATGNLMPHQLRMMQMAGKKPPPSFQYPSQLALQGRGPLSAIPALARSNADLGLLDGADGSLALNPQSALPLTPQTVVVVAQPAADNVHLVLDGQVCIGSVPLASPSDQQPQSQLVSLSRDMSRLEVLSTSFRAALTHVQISLPLRATTRYAPSCTRRRIAAVSRASHLARFYLGYALDTASALQQLYQKEYVQKVTSEWAKNIDDISSKFGGDMKYELINVLLTGRAGPAAEQFLLGNLTEGVLTRLEQHTHAAMYALKKHVADSLRPSLERAIICIDGLRAYTRFFDRPDGKTERTLAKVLEVLQRVLAAALQLADELDQEALVSQEFYRWCRTERDRQERIKQDQDEPRLPIVYDVHYVAKYIDRGFENDAIAQTLGNNVAQDATRPVEHELHAPSLAEALEQAKLFLSDPHTASIESESNTSGEVQTVAIVPMLTTAITMLGEQMAQLLDADLQKPLLHSNSNSVASQASALVMEDVPATSFASIVEQQPERIRTASFLSTETMLAAFIVRSDDTSSIFVVRRDLSADAGILTAHFSIAQLPGYGGVDIVDVGFYGDTDLLVLARLEATSVLLAFALPHLPFSAQASEMQQIAPTRATEFEPGFRASSIAVNTNKQTVALAAHDGTRIVYLDMATVEPYDTRMHEQQ</sequence>
<dbReference type="Proteomes" id="UP000011976">
    <property type="component" value="Unassembled WGS sequence"/>
</dbReference>
<dbReference type="EMBL" id="DF196791">
    <property type="protein sequence ID" value="GAC77287.1"/>
    <property type="molecule type" value="Genomic_DNA"/>
</dbReference>
<dbReference type="AlphaFoldDB" id="M9MIT5"/>
<proteinExistence type="predicted"/>
<name>M9MIT5_PSEA3</name>
<keyword evidence="4" id="KW-0833">Ubl conjugation pathway</keyword>
<dbReference type="OrthoDB" id="10259843at2759"/>
<gene>
    <name evidence="7" type="ORF">PANT_25c00067</name>
</gene>
<keyword evidence="3" id="KW-0498">Mitosis</keyword>
<dbReference type="GO" id="GO:0070979">
    <property type="term" value="P:protein K11-linked ubiquitination"/>
    <property type="evidence" value="ECO:0007669"/>
    <property type="project" value="TreeGrafter"/>
</dbReference>
<dbReference type="GO" id="GO:0005680">
    <property type="term" value="C:anaphase-promoting complex"/>
    <property type="evidence" value="ECO:0007669"/>
    <property type="project" value="InterPro"/>
</dbReference>
<accession>M9MIT5</accession>
<dbReference type="GO" id="GO:0031145">
    <property type="term" value="P:anaphase-promoting complex-dependent catabolic process"/>
    <property type="evidence" value="ECO:0007669"/>
    <property type="project" value="InterPro"/>
</dbReference>
<dbReference type="STRING" id="1151754.M9MIT5"/>
<evidence type="ECO:0000256" key="3">
    <source>
        <dbReference type="ARBA" id="ARBA00022776"/>
    </source>
</evidence>
<dbReference type="GO" id="GO:0051301">
    <property type="term" value="P:cell division"/>
    <property type="evidence" value="ECO:0007669"/>
    <property type="project" value="UniProtKB-KW"/>
</dbReference>
<dbReference type="Pfam" id="PF12896">
    <property type="entry name" value="ANAPC4"/>
    <property type="match status" value="1"/>
</dbReference>
<evidence type="ECO:0000256" key="5">
    <source>
        <dbReference type="ARBA" id="ARBA00023306"/>
    </source>
</evidence>
<dbReference type="GO" id="GO:0034399">
    <property type="term" value="C:nuclear periphery"/>
    <property type="evidence" value="ECO:0007669"/>
    <property type="project" value="TreeGrafter"/>
</dbReference>
<organism evidence="7 8">
    <name type="scientific">Pseudozyma antarctica (strain T-34)</name>
    <name type="common">Yeast</name>
    <name type="synonym">Candida antarctica</name>
    <dbReference type="NCBI Taxonomy" id="1151754"/>
    <lineage>
        <taxon>Eukaryota</taxon>
        <taxon>Fungi</taxon>
        <taxon>Dikarya</taxon>
        <taxon>Basidiomycota</taxon>
        <taxon>Ustilaginomycotina</taxon>
        <taxon>Ustilaginomycetes</taxon>
        <taxon>Ustilaginales</taxon>
        <taxon>Ustilaginaceae</taxon>
        <taxon>Moesziomyces</taxon>
    </lineage>
</organism>
<dbReference type="PANTHER" id="PTHR13260">
    <property type="entry name" value="ANAPHASE PROMOTING COMPLEX SUBUNIT 4 APC4"/>
    <property type="match status" value="1"/>
</dbReference>